<dbReference type="GO" id="GO:0016780">
    <property type="term" value="F:phosphotransferase activity, for other substituted phosphate groups"/>
    <property type="evidence" value="ECO:0007669"/>
    <property type="project" value="TreeGrafter"/>
</dbReference>
<organism evidence="4 5">
    <name type="scientific">Ciceribacter sichuanensis</name>
    <dbReference type="NCBI Taxonomy" id="2949647"/>
    <lineage>
        <taxon>Bacteria</taxon>
        <taxon>Pseudomonadati</taxon>
        <taxon>Pseudomonadota</taxon>
        <taxon>Alphaproteobacteria</taxon>
        <taxon>Hyphomicrobiales</taxon>
        <taxon>Rhizobiaceae</taxon>
        <taxon>Ciceribacter</taxon>
    </lineage>
</organism>
<dbReference type="RefSeq" id="WP_250915189.1">
    <property type="nucleotide sequence ID" value="NZ_JAMXLX010000005.1"/>
</dbReference>
<dbReference type="EMBL" id="JAMXLX010000005">
    <property type="protein sequence ID" value="MCO5958220.1"/>
    <property type="molecule type" value="Genomic_DNA"/>
</dbReference>
<evidence type="ECO:0000313" key="5">
    <source>
        <dbReference type="Proteomes" id="UP001155380"/>
    </source>
</evidence>
<reference evidence="4" key="1">
    <citation type="submission" date="2022-06" db="EMBL/GenBank/DDBJ databases">
        <authorList>
            <person name="Sun Q."/>
        </authorList>
    </citation>
    <scope>NUCLEOTIDE SEQUENCE</scope>
    <source>
        <strain evidence="4">S101</strain>
    </source>
</reference>
<dbReference type="PANTHER" id="PTHR30576:SF10">
    <property type="entry name" value="SLL5057 PROTEIN"/>
    <property type="match status" value="1"/>
</dbReference>
<keyword evidence="2" id="KW-0270">Exopolysaccharide synthesis</keyword>
<protein>
    <submittedName>
        <fullName evidence="4">Sugar transferase</fullName>
    </submittedName>
</protein>
<dbReference type="PANTHER" id="PTHR30576">
    <property type="entry name" value="COLANIC BIOSYNTHESIS UDP-GLUCOSE LIPID CARRIER TRANSFERASE"/>
    <property type="match status" value="1"/>
</dbReference>
<feature type="domain" description="Bacterial sugar transferase" evidence="3">
    <location>
        <begin position="3"/>
        <end position="174"/>
    </location>
</feature>
<dbReference type="Pfam" id="PF02397">
    <property type="entry name" value="Bac_transf"/>
    <property type="match status" value="1"/>
</dbReference>
<proteinExistence type="inferred from homology"/>
<evidence type="ECO:0000256" key="1">
    <source>
        <dbReference type="ARBA" id="ARBA00006464"/>
    </source>
</evidence>
<dbReference type="Proteomes" id="UP001155380">
    <property type="component" value="Unassembled WGS sequence"/>
</dbReference>
<keyword evidence="4" id="KW-0808">Transferase</keyword>
<sequence>MMKRLFDFSAALVGLILTSPIMAVVAILIRRTSPGPALFIQTRVGRNEVPFQCYKFRTMATGTPDVASHHASTAWITPVGRWLRAYKLDELPQLLNVIKGEMSLVGPRPCLPSQAEMISERRRQGVFSVRPGITGSAQLAGIDMSEPARLAAADRQYIDRRSFAGDFAILIATALGRGSGDAARK</sequence>
<evidence type="ECO:0000313" key="4">
    <source>
        <dbReference type="EMBL" id="MCO5958220.1"/>
    </source>
</evidence>
<evidence type="ECO:0000256" key="2">
    <source>
        <dbReference type="ARBA" id="ARBA00023169"/>
    </source>
</evidence>
<dbReference type="InterPro" id="IPR003362">
    <property type="entry name" value="Bact_transf"/>
</dbReference>
<accession>A0AAJ1F5T8</accession>
<dbReference type="AlphaFoldDB" id="A0AAJ1F5T8"/>
<evidence type="ECO:0000259" key="3">
    <source>
        <dbReference type="Pfam" id="PF02397"/>
    </source>
</evidence>
<comment type="caution">
    <text evidence="4">The sequence shown here is derived from an EMBL/GenBank/DDBJ whole genome shotgun (WGS) entry which is preliminary data.</text>
</comment>
<comment type="similarity">
    <text evidence="1">Belongs to the bacterial sugar transferase family.</text>
</comment>
<name>A0AAJ1F5T8_9HYPH</name>
<dbReference type="GO" id="GO:0000271">
    <property type="term" value="P:polysaccharide biosynthetic process"/>
    <property type="evidence" value="ECO:0007669"/>
    <property type="project" value="UniProtKB-KW"/>
</dbReference>
<gene>
    <name evidence="4" type="ORF">NBH21_15695</name>
</gene>